<proteinExistence type="predicted"/>
<dbReference type="InterPro" id="IPR016181">
    <property type="entry name" value="Acyl_CoA_acyltransferase"/>
</dbReference>
<dbReference type="AlphaFoldDB" id="A0A9D1KVE4"/>
<reference evidence="2" key="1">
    <citation type="submission" date="2020-10" db="EMBL/GenBank/DDBJ databases">
        <authorList>
            <person name="Gilroy R."/>
        </authorList>
    </citation>
    <scope>NUCLEOTIDE SEQUENCE</scope>
    <source>
        <strain evidence="2">CHK176-22527</strain>
    </source>
</reference>
<protein>
    <submittedName>
        <fullName evidence="2">N-acetyltransferase</fullName>
    </submittedName>
</protein>
<dbReference type="Pfam" id="PF00583">
    <property type="entry name" value="Acetyltransf_1"/>
    <property type="match status" value="1"/>
</dbReference>
<evidence type="ECO:0000313" key="3">
    <source>
        <dbReference type="Proteomes" id="UP000824159"/>
    </source>
</evidence>
<evidence type="ECO:0000259" key="1">
    <source>
        <dbReference type="PROSITE" id="PS51186"/>
    </source>
</evidence>
<dbReference type="Gene3D" id="3.40.630.30">
    <property type="match status" value="1"/>
</dbReference>
<comment type="caution">
    <text evidence="2">The sequence shown here is derived from an EMBL/GenBank/DDBJ whole genome shotgun (WGS) entry which is preliminary data.</text>
</comment>
<dbReference type="SUPFAM" id="SSF55729">
    <property type="entry name" value="Acyl-CoA N-acyltransferases (Nat)"/>
    <property type="match status" value="1"/>
</dbReference>
<organism evidence="2 3">
    <name type="scientific">Candidatus Allocopromorpha excrementavium</name>
    <dbReference type="NCBI Taxonomy" id="2840741"/>
    <lineage>
        <taxon>Bacteria</taxon>
        <taxon>Bacillati</taxon>
        <taxon>Bacillota</taxon>
        <taxon>Clostridia</taxon>
        <taxon>Eubacteriales</taxon>
        <taxon>Eubacteriaceae</taxon>
        <taxon>Eubacteriaceae incertae sedis</taxon>
        <taxon>Candidatus Allocopromorpha</taxon>
    </lineage>
</organism>
<feature type="domain" description="N-acetyltransferase" evidence="1">
    <location>
        <begin position="1"/>
        <end position="151"/>
    </location>
</feature>
<accession>A0A9D1KVE4</accession>
<evidence type="ECO:0000313" key="2">
    <source>
        <dbReference type="EMBL" id="HIT99933.1"/>
    </source>
</evidence>
<dbReference type="CDD" id="cd04301">
    <property type="entry name" value="NAT_SF"/>
    <property type="match status" value="1"/>
</dbReference>
<dbReference type="Proteomes" id="UP000824159">
    <property type="component" value="Unassembled WGS sequence"/>
</dbReference>
<sequence length="169" mass="18792">MIIREEKREDREKVYNLVKKAFETAEHADGTEQDLVEALRKSDAFIPQLSLVAEINGEPAGHVMFTKAKSGSCEVLVLAPLSVTPEYQRQGVGTALVAEGHRRAEKMGYGYSIVLGSENYYPRFGYVKSSYFGIEVPEGIPQENFMAVQLRNDAGSARGRVVYPKEFGL</sequence>
<dbReference type="InterPro" id="IPR000182">
    <property type="entry name" value="GNAT_dom"/>
</dbReference>
<reference evidence="2" key="2">
    <citation type="journal article" date="2021" name="PeerJ">
        <title>Extensive microbial diversity within the chicken gut microbiome revealed by metagenomics and culture.</title>
        <authorList>
            <person name="Gilroy R."/>
            <person name="Ravi A."/>
            <person name="Getino M."/>
            <person name="Pursley I."/>
            <person name="Horton D.L."/>
            <person name="Alikhan N.F."/>
            <person name="Baker D."/>
            <person name="Gharbi K."/>
            <person name="Hall N."/>
            <person name="Watson M."/>
            <person name="Adriaenssens E.M."/>
            <person name="Foster-Nyarko E."/>
            <person name="Jarju S."/>
            <person name="Secka A."/>
            <person name="Antonio M."/>
            <person name="Oren A."/>
            <person name="Chaudhuri R.R."/>
            <person name="La Ragione R."/>
            <person name="Hildebrand F."/>
            <person name="Pallen M.J."/>
        </authorList>
    </citation>
    <scope>NUCLEOTIDE SEQUENCE</scope>
    <source>
        <strain evidence="2">CHK176-22527</strain>
    </source>
</reference>
<dbReference type="EMBL" id="DVLX01000083">
    <property type="protein sequence ID" value="HIT99933.1"/>
    <property type="molecule type" value="Genomic_DNA"/>
</dbReference>
<gene>
    <name evidence="2" type="ORF">IAD12_06745</name>
</gene>
<dbReference type="GO" id="GO:0016747">
    <property type="term" value="F:acyltransferase activity, transferring groups other than amino-acyl groups"/>
    <property type="evidence" value="ECO:0007669"/>
    <property type="project" value="InterPro"/>
</dbReference>
<name>A0A9D1KVE4_9FIRM</name>
<dbReference type="PROSITE" id="PS51186">
    <property type="entry name" value="GNAT"/>
    <property type="match status" value="1"/>
</dbReference>